<reference evidence="12 13" key="1">
    <citation type="submission" date="2015-10" db="EMBL/GenBank/DDBJ databases">
        <title>The world's first case of liver abscess caused by Pannonibacter phragmitetus.</title>
        <authorList>
            <person name="Ming D."/>
            <person name="Wang M."/>
            <person name="Zhou Y."/>
            <person name="Jiang T."/>
            <person name="Hu S."/>
        </authorList>
    </citation>
    <scope>NUCLEOTIDE SEQUENCE [LARGE SCALE GENOMIC DNA]</scope>
    <source>
        <strain evidence="12 13">31801</strain>
    </source>
</reference>
<organism evidence="12 13">
    <name type="scientific">Pannonibacter phragmitetus</name>
    <dbReference type="NCBI Taxonomy" id="121719"/>
    <lineage>
        <taxon>Bacteria</taxon>
        <taxon>Pseudomonadati</taxon>
        <taxon>Pseudomonadota</taxon>
        <taxon>Alphaproteobacteria</taxon>
        <taxon>Hyphomicrobiales</taxon>
        <taxon>Stappiaceae</taxon>
        <taxon>Pannonibacter</taxon>
    </lineage>
</organism>
<evidence type="ECO:0000256" key="4">
    <source>
        <dbReference type="ARBA" id="ARBA00022630"/>
    </source>
</evidence>
<dbReference type="GO" id="GO:0005829">
    <property type="term" value="C:cytosol"/>
    <property type="evidence" value="ECO:0007669"/>
    <property type="project" value="TreeGrafter"/>
</dbReference>
<evidence type="ECO:0000256" key="1">
    <source>
        <dbReference type="ARBA" id="ARBA00001974"/>
    </source>
</evidence>
<evidence type="ECO:0000256" key="3">
    <source>
        <dbReference type="ARBA" id="ARBA00022603"/>
    </source>
</evidence>
<comment type="catalytic activity">
    <reaction evidence="10">
        <text>uridine(54) in tRNA + (6R)-5,10-methylene-5,6,7,8-tetrahydrofolate + NADH + H(+) = 5-methyluridine(54) in tRNA + (6S)-5,6,7,8-tetrahydrofolate + NAD(+)</text>
        <dbReference type="Rhea" id="RHEA:16873"/>
        <dbReference type="Rhea" id="RHEA-COMP:10167"/>
        <dbReference type="Rhea" id="RHEA-COMP:10193"/>
        <dbReference type="ChEBI" id="CHEBI:15378"/>
        <dbReference type="ChEBI" id="CHEBI:15636"/>
        <dbReference type="ChEBI" id="CHEBI:57453"/>
        <dbReference type="ChEBI" id="CHEBI:57540"/>
        <dbReference type="ChEBI" id="CHEBI:57945"/>
        <dbReference type="ChEBI" id="CHEBI:65315"/>
        <dbReference type="ChEBI" id="CHEBI:74447"/>
        <dbReference type="EC" id="2.1.1.74"/>
    </reaction>
</comment>
<dbReference type="NCBIfam" id="TIGR00137">
    <property type="entry name" value="gid_trmFO"/>
    <property type="match status" value="1"/>
</dbReference>
<evidence type="ECO:0000256" key="6">
    <source>
        <dbReference type="ARBA" id="ARBA00022694"/>
    </source>
</evidence>
<dbReference type="GO" id="GO:0050660">
    <property type="term" value="F:flavin adenine dinucleotide binding"/>
    <property type="evidence" value="ECO:0007669"/>
    <property type="project" value="UniProtKB-UniRule"/>
</dbReference>
<keyword evidence="7 10" id="KW-0274">FAD</keyword>
<feature type="domain" description="MnmG N-terminal" evidence="11">
    <location>
        <begin position="20"/>
        <end position="398"/>
    </location>
</feature>
<evidence type="ECO:0000313" key="12">
    <source>
        <dbReference type="EMBL" id="ALV28903.1"/>
    </source>
</evidence>
<dbReference type="NCBIfam" id="NF003739">
    <property type="entry name" value="PRK05335.1"/>
    <property type="match status" value="1"/>
</dbReference>
<dbReference type="InterPro" id="IPR040131">
    <property type="entry name" value="MnmG_N"/>
</dbReference>
<dbReference type="InterPro" id="IPR036188">
    <property type="entry name" value="FAD/NAD-bd_sf"/>
</dbReference>
<comment type="catalytic activity">
    <reaction evidence="10">
        <text>uridine(54) in tRNA + (6R)-5,10-methylene-5,6,7,8-tetrahydrofolate + NADPH + H(+) = 5-methyluridine(54) in tRNA + (6S)-5,6,7,8-tetrahydrofolate + NADP(+)</text>
        <dbReference type="Rhea" id="RHEA:62372"/>
        <dbReference type="Rhea" id="RHEA-COMP:10167"/>
        <dbReference type="Rhea" id="RHEA-COMP:10193"/>
        <dbReference type="ChEBI" id="CHEBI:15378"/>
        <dbReference type="ChEBI" id="CHEBI:15636"/>
        <dbReference type="ChEBI" id="CHEBI:57453"/>
        <dbReference type="ChEBI" id="CHEBI:57783"/>
        <dbReference type="ChEBI" id="CHEBI:58349"/>
        <dbReference type="ChEBI" id="CHEBI:65315"/>
        <dbReference type="ChEBI" id="CHEBI:74447"/>
        <dbReference type="EC" id="2.1.1.74"/>
    </reaction>
</comment>
<evidence type="ECO:0000256" key="8">
    <source>
        <dbReference type="ARBA" id="ARBA00022857"/>
    </source>
</evidence>
<dbReference type="Gene3D" id="3.50.50.60">
    <property type="entry name" value="FAD/NAD(P)-binding domain"/>
    <property type="match status" value="2"/>
</dbReference>
<dbReference type="GO" id="GO:0002098">
    <property type="term" value="P:tRNA wobble uridine modification"/>
    <property type="evidence" value="ECO:0007669"/>
    <property type="project" value="TreeGrafter"/>
</dbReference>
<keyword evidence="13" id="KW-1185">Reference proteome</keyword>
<evidence type="ECO:0000256" key="5">
    <source>
        <dbReference type="ARBA" id="ARBA00022679"/>
    </source>
</evidence>
<dbReference type="Pfam" id="PF01134">
    <property type="entry name" value="GIDA"/>
    <property type="match status" value="1"/>
</dbReference>
<protein>
    <recommendedName>
        <fullName evidence="10">Methylenetetrahydrofolate--tRNA-(uracil-5-)-methyltransferase TrmFO</fullName>
        <ecNumber evidence="10">2.1.1.74</ecNumber>
    </recommendedName>
    <alternativeName>
        <fullName evidence="10">Folate-dependent tRNA (uracil-5-)-methyltransferase</fullName>
    </alternativeName>
    <alternativeName>
        <fullName evidence="10">Folate-dependent tRNA(M-5-U54)-methyltransferase</fullName>
    </alternativeName>
</protein>
<dbReference type="InterPro" id="IPR002218">
    <property type="entry name" value="MnmG-rel"/>
</dbReference>
<dbReference type="AlphaFoldDB" id="A0A0U3MX34"/>
<dbReference type="Proteomes" id="UP000064921">
    <property type="component" value="Chromosome"/>
</dbReference>
<evidence type="ECO:0000256" key="2">
    <source>
        <dbReference type="ARBA" id="ARBA00022490"/>
    </source>
</evidence>
<comment type="cofactor">
    <cofactor evidence="1 10">
        <name>FAD</name>
        <dbReference type="ChEBI" id="CHEBI:57692"/>
    </cofactor>
</comment>
<comment type="similarity">
    <text evidence="10">Belongs to the MnmG family. TrmFO subfamily.</text>
</comment>
<dbReference type="EMBL" id="CP013068">
    <property type="protein sequence ID" value="ALV28903.1"/>
    <property type="molecule type" value="Genomic_DNA"/>
</dbReference>
<dbReference type="GO" id="GO:0047151">
    <property type="term" value="F:tRNA (uracil(54)-C5)-methyltransferase activity, 5,10-methylenetetrahydrofolate-dependent"/>
    <property type="evidence" value="ECO:0007669"/>
    <property type="project" value="UniProtKB-UniRule"/>
</dbReference>
<sequence length="491" mass="53094">MSGPAPFQHKHRQSHVTKPIHVIGGGLAGSEASWQIARAGVPVVLHEMRPVRATDAHKTDGLAELVCSNSFRSDDADYNAVGLLHWELRQAGSLIMQAADAHQVPAGSALAVDRDGFSEAVTQMLTSHPLITIERGELTSLPPEDWDPEDWDNVIIATGPLTSPALSEAILARTGEDSLAFFDAIAPIVHFDSINMDVAWFQSRYDKVGPGGTGKDYINCPLDKAQYEAFIDALIAGEKTEFKEWEANTPYFDGCLPIEVMAERGRETLRHGPMKPMGLTNAHNPTVKAYGVVQLRQDNALGTLYNMVGFQTKLKYGAQAEIFRMIPGLEDAVFARLGGLHRNTFLNSPKLLDGTLRLKADPRLRFAGQITGCEGYVESASVGCMAGLFAAAAAQGRELTPPPATTAMGALLAHITGGHLVHEEEGAPRSFQPMNVNFGLFPPVEAPNKGEDGKRLRGAEKAKARKLAMTQRARSDFGGWVQEISLPQMAG</sequence>
<comment type="function">
    <text evidence="10">Catalyzes the folate-dependent formation of 5-methyl-uridine at position 54 (M-5-U54) in all tRNAs.</text>
</comment>
<evidence type="ECO:0000256" key="10">
    <source>
        <dbReference type="HAMAP-Rule" id="MF_01037"/>
    </source>
</evidence>
<dbReference type="KEGG" id="pphr:APZ00_19165"/>
<gene>
    <name evidence="10" type="primary">trmFO</name>
    <name evidence="12" type="ORF">APZ00_19165</name>
</gene>
<dbReference type="eggNOG" id="COG1206">
    <property type="taxonomic scope" value="Bacteria"/>
</dbReference>
<keyword evidence="3 10" id="KW-0489">Methyltransferase</keyword>
<keyword evidence="2 10" id="KW-0963">Cytoplasm</keyword>
<keyword evidence="5 10" id="KW-0808">Transferase</keyword>
<evidence type="ECO:0000313" key="13">
    <source>
        <dbReference type="Proteomes" id="UP000064921"/>
    </source>
</evidence>
<comment type="subcellular location">
    <subcellularLocation>
        <location evidence="10">Cytoplasm</location>
    </subcellularLocation>
</comment>
<feature type="binding site" evidence="10">
    <location>
        <begin position="24"/>
        <end position="29"/>
    </location>
    <ligand>
        <name>FAD</name>
        <dbReference type="ChEBI" id="CHEBI:57692"/>
    </ligand>
</feature>
<dbReference type="PANTHER" id="PTHR11806:SF2">
    <property type="entry name" value="METHYLENETETRAHYDROFOLATE--TRNA-(URACIL-5-)-METHYLTRANSFERASE TRMFO"/>
    <property type="match status" value="1"/>
</dbReference>
<dbReference type="STRING" id="121719.APZ00_19165"/>
<evidence type="ECO:0000259" key="11">
    <source>
        <dbReference type="Pfam" id="PF01134"/>
    </source>
</evidence>
<keyword evidence="4 10" id="KW-0285">Flavoprotein</keyword>
<proteinExistence type="inferred from homology"/>
<keyword evidence="8 10" id="KW-0521">NADP</keyword>
<dbReference type="PANTHER" id="PTHR11806">
    <property type="entry name" value="GLUCOSE INHIBITED DIVISION PROTEIN A"/>
    <property type="match status" value="1"/>
</dbReference>
<keyword evidence="6 10" id="KW-0819">tRNA processing</keyword>
<evidence type="ECO:0000256" key="7">
    <source>
        <dbReference type="ARBA" id="ARBA00022827"/>
    </source>
</evidence>
<evidence type="ECO:0000256" key="9">
    <source>
        <dbReference type="ARBA" id="ARBA00023027"/>
    </source>
</evidence>
<keyword evidence="9 10" id="KW-0520">NAD</keyword>
<dbReference type="SUPFAM" id="SSF51905">
    <property type="entry name" value="FAD/NAD(P)-binding domain"/>
    <property type="match status" value="1"/>
</dbReference>
<dbReference type="EC" id="2.1.1.74" evidence="10"/>
<name>A0A0U3MX34_9HYPH</name>
<dbReference type="GO" id="GO:0030488">
    <property type="term" value="P:tRNA methylation"/>
    <property type="evidence" value="ECO:0007669"/>
    <property type="project" value="TreeGrafter"/>
</dbReference>
<dbReference type="RefSeq" id="WP_058899878.1">
    <property type="nucleotide sequence ID" value="NZ_CP013068.1"/>
</dbReference>
<dbReference type="InterPro" id="IPR004417">
    <property type="entry name" value="TrmFO"/>
</dbReference>
<dbReference type="HAMAP" id="MF_01037">
    <property type="entry name" value="TrmFO"/>
    <property type="match status" value="1"/>
</dbReference>
<accession>A0A0U3MX34</accession>